<dbReference type="FunFam" id="1.20.1260.10:FF:000012">
    <property type="entry name" value="1,2-phenylacetyl-CoA epoxidase, subunit C"/>
    <property type="match status" value="1"/>
</dbReference>
<dbReference type="PIRSF" id="PIRSF037834">
    <property type="entry name" value="PA_CoA_Oase3"/>
    <property type="match status" value="1"/>
</dbReference>
<evidence type="ECO:0000313" key="2">
    <source>
        <dbReference type="Proteomes" id="UP000295129"/>
    </source>
</evidence>
<dbReference type="InterPro" id="IPR052703">
    <property type="entry name" value="Aromatic_CoA_ox/epox"/>
</dbReference>
<accession>A0A4R6DQ46</accession>
<reference evidence="1 2" key="1">
    <citation type="submission" date="2019-03" db="EMBL/GenBank/DDBJ databases">
        <title>Genomic Encyclopedia of Type Strains, Phase IV (KMG-IV): sequencing the most valuable type-strain genomes for metagenomic binning, comparative biology and taxonomic classification.</title>
        <authorList>
            <person name="Goeker M."/>
        </authorList>
    </citation>
    <scope>NUCLEOTIDE SEQUENCE [LARGE SCALE GENOMIC DNA]</scope>
    <source>
        <strain evidence="1 2">DSM 12121</strain>
    </source>
</reference>
<dbReference type="Gene3D" id="1.20.1260.10">
    <property type="match status" value="1"/>
</dbReference>
<dbReference type="Pfam" id="PF05138">
    <property type="entry name" value="PaaA_PaaC"/>
    <property type="match status" value="1"/>
</dbReference>
<dbReference type="PANTHER" id="PTHR30458">
    <property type="entry name" value="PHENYLACETIC ACID DEGRADATION PROTEIN PAA"/>
    <property type="match status" value="1"/>
</dbReference>
<protein>
    <submittedName>
        <fullName evidence="1">Ring-1,2-phenylacetyl-CoA epoxidase subunit PaaC</fullName>
    </submittedName>
</protein>
<dbReference type="Proteomes" id="UP000295129">
    <property type="component" value="Unassembled WGS sequence"/>
</dbReference>
<evidence type="ECO:0000313" key="1">
    <source>
        <dbReference type="EMBL" id="TDN47131.1"/>
    </source>
</evidence>
<dbReference type="OrthoDB" id="9789947at2"/>
<name>A0A4R6DQ46_9RHOO</name>
<dbReference type="InterPro" id="IPR012347">
    <property type="entry name" value="Ferritin-like"/>
</dbReference>
<gene>
    <name evidence="1" type="ORF">C7389_12288</name>
</gene>
<dbReference type="EMBL" id="SNVV01000022">
    <property type="protein sequence ID" value="TDN47131.1"/>
    <property type="molecule type" value="Genomic_DNA"/>
</dbReference>
<dbReference type="AlphaFoldDB" id="A0A4R6DQ46"/>
<dbReference type="SUPFAM" id="SSF47240">
    <property type="entry name" value="Ferritin-like"/>
    <property type="match status" value="1"/>
</dbReference>
<sequence>MSEQTLAAAPGTATPEQLEYLLRLGDNALILGQRLSEWCGHAPVLEEDMALANMALDLVGQARLLLTHAGQSEGRGRDEDQLAFLRVERDYRNVTLVELPNGDFGRSVVRNFLFSAFQVLLYGRLSSSADAGLAAIAAKSLKEARYHMSHAAEWTIRLGDGTAVSHDKAQAALDYLWPYTAELFAASPADDAVAAAGIGPAWSELEAEWEDLVLPVLAEATLTVPARVPFKTYGKFGRHSEHMGHLLATMQYMQRTYPGAQW</sequence>
<dbReference type="GO" id="GO:0010124">
    <property type="term" value="P:phenylacetate catabolic process"/>
    <property type="evidence" value="ECO:0007669"/>
    <property type="project" value="InterPro"/>
</dbReference>
<dbReference type="GO" id="GO:0005829">
    <property type="term" value="C:cytosol"/>
    <property type="evidence" value="ECO:0007669"/>
    <property type="project" value="TreeGrafter"/>
</dbReference>
<dbReference type="InterPro" id="IPR011882">
    <property type="entry name" value="PaaC"/>
</dbReference>
<dbReference type="InterPro" id="IPR009078">
    <property type="entry name" value="Ferritin-like_SF"/>
</dbReference>
<proteinExistence type="predicted"/>
<organism evidence="1 2">
    <name type="scientific">Azoarcus indigens</name>
    <dbReference type="NCBI Taxonomy" id="29545"/>
    <lineage>
        <taxon>Bacteria</taxon>
        <taxon>Pseudomonadati</taxon>
        <taxon>Pseudomonadota</taxon>
        <taxon>Betaproteobacteria</taxon>
        <taxon>Rhodocyclales</taxon>
        <taxon>Zoogloeaceae</taxon>
        <taxon>Azoarcus</taxon>
    </lineage>
</organism>
<dbReference type="PANTHER" id="PTHR30458:SF0">
    <property type="entry name" value="1,2-PHENYLACETYL-COA EPOXIDASE, SUBUNIT C"/>
    <property type="match status" value="1"/>
</dbReference>
<dbReference type="NCBIfam" id="TIGR02158">
    <property type="entry name" value="PA_CoA_Oxy3"/>
    <property type="match status" value="1"/>
</dbReference>
<comment type="caution">
    <text evidence="1">The sequence shown here is derived from an EMBL/GenBank/DDBJ whole genome shotgun (WGS) entry which is preliminary data.</text>
</comment>
<dbReference type="InterPro" id="IPR007814">
    <property type="entry name" value="PaaA_PaaC"/>
</dbReference>
<keyword evidence="2" id="KW-1185">Reference proteome</keyword>
<dbReference type="RefSeq" id="WP_133594425.1">
    <property type="nucleotide sequence ID" value="NZ_SNVV01000022.1"/>
</dbReference>